<dbReference type="AlphaFoldDB" id="A0A521CN08"/>
<evidence type="ECO:0000313" key="3">
    <source>
        <dbReference type="Proteomes" id="UP000315971"/>
    </source>
</evidence>
<dbReference type="EMBL" id="FXSZ01000004">
    <property type="protein sequence ID" value="SMO60778.1"/>
    <property type="molecule type" value="Genomic_DNA"/>
</dbReference>
<feature type="transmembrane region" description="Helical" evidence="1">
    <location>
        <begin position="95"/>
        <end position="124"/>
    </location>
</feature>
<gene>
    <name evidence="2" type="ORF">SAMN06265350_104223</name>
</gene>
<keyword evidence="3" id="KW-1185">Reference proteome</keyword>
<feature type="transmembrane region" description="Helical" evidence="1">
    <location>
        <begin position="37"/>
        <end position="56"/>
    </location>
</feature>
<feature type="transmembrane region" description="Helical" evidence="1">
    <location>
        <begin position="144"/>
        <end position="168"/>
    </location>
</feature>
<feature type="transmembrane region" description="Helical" evidence="1">
    <location>
        <begin position="228"/>
        <end position="248"/>
    </location>
</feature>
<keyword evidence="1" id="KW-1133">Transmembrane helix</keyword>
<protein>
    <recommendedName>
        <fullName evidence="4">Beta-carotene 15,15'-monooxygenase</fullName>
    </recommendedName>
</protein>
<feature type="transmembrane region" description="Helical" evidence="1">
    <location>
        <begin position="283"/>
        <end position="300"/>
    </location>
</feature>
<accession>A0A521CN08</accession>
<keyword evidence="1" id="KW-0812">Transmembrane</keyword>
<name>A0A521CN08_9SPHI</name>
<feature type="transmembrane region" description="Helical" evidence="1">
    <location>
        <begin position="62"/>
        <end position="83"/>
    </location>
</feature>
<evidence type="ECO:0000313" key="2">
    <source>
        <dbReference type="EMBL" id="SMO60778.1"/>
    </source>
</evidence>
<dbReference type="RefSeq" id="WP_142603223.1">
    <property type="nucleotide sequence ID" value="NZ_FXSZ01000004.1"/>
</dbReference>
<sequence length="326" mass="38109">MINLFRKAQPSNLFFLFIIILLLRAAVLLNPRIYTALIIYQPFAKILTFFTFSFLSNPVANILFTAVIVFIQSVILGRIITKYNFFHKTSYIPELMYAVLSSLFTPFLTFSPIIICNFLLLWILDRIFSLYRTTNTMGSVFDMAIIISIGSLLYFPFIFIFPIIWISLLIFRAFLWKEWMTALIGLAIPYILLGTWYFWNNDFNDFYNVWLPFKFVVPSALAIEAEDYYALIPLGIILLLSLNSVRVMFFKNVIQIRKSLQSLAVLALVIVAAFFLLPNMKINQLMLATAPLAVFMAFYFNNARIRWFYESIFLLLIISIFYFQLF</sequence>
<reference evidence="2 3" key="1">
    <citation type="submission" date="2017-05" db="EMBL/GenBank/DDBJ databases">
        <authorList>
            <person name="Varghese N."/>
            <person name="Submissions S."/>
        </authorList>
    </citation>
    <scope>NUCLEOTIDE SEQUENCE [LARGE SCALE GENOMIC DNA]</scope>
    <source>
        <strain evidence="2 3">DSM 21342</strain>
    </source>
</reference>
<keyword evidence="1" id="KW-0472">Membrane</keyword>
<proteinExistence type="predicted"/>
<feature type="transmembrane region" description="Helical" evidence="1">
    <location>
        <begin position="180"/>
        <end position="199"/>
    </location>
</feature>
<dbReference type="Proteomes" id="UP000315971">
    <property type="component" value="Unassembled WGS sequence"/>
</dbReference>
<dbReference type="OrthoDB" id="1115611at2"/>
<evidence type="ECO:0008006" key="4">
    <source>
        <dbReference type="Google" id="ProtNLM"/>
    </source>
</evidence>
<feature type="transmembrane region" description="Helical" evidence="1">
    <location>
        <begin position="307"/>
        <end position="325"/>
    </location>
</feature>
<evidence type="ECO:0000256" key="1">
    <source>
        <dbReference type="SAM" id="Phobius"/>
    </source>
</evidence>
<feature type="transmembrane region" description="Helical" evidence="1">
    <location>
        <begin position="260"/>
        <end position="277"/>
    </location>
</feature>
<feature type="transmembrane region" description="Helical" evidence="1">
    <location>
        <begin position="12"/>
        <end position="30"/>
    </location>
</feature>
<organism evidence="2 3">
    <name type="scientific">Solitalea koreensis</name>
    <dbReference type="NCBI Taxonomy" id="543615"/>
    <lineage>
        <taxon>Bacteria</taxon>
        <taxon>Pseudomonadati</taxon>
        <taxon>Bacteroidota</taxon>
        <taxon>Sphingobacteriia</taxon>
        <taxon>Sphingobacteriales</taxon>
        <taxon>Sphingobacteriaceae</taxon>
        <taxon>Solitalea</taxon>
    </lineage>
</organism>